<dbReference type="Proteomes" id="UP001152795">
    <property type="component" value="Unassembled WGS sequence"/>
</dbReference>
<accession>A0A6S7G5H3</accession>
<dbReference type="PANTHER" id="PTHR31751:SF7">
    <property type="entry name" value="THAP-TYPE DOMAIN-CONTAINING PROTEIN"/>
    <property type="match status" value="1"/>
</dbReference>
<gene>
    <name evidence="2" type="ORF">PACLA_8A015548</name>
</gene>
<sequence>MGFKIINKSRLIYLGNVETSTPCKQDNRVPLILPSVSPVVDKGQNISDSMEVDQHHEGMSGNLECDISPHKSIIDQTNTSTKMNASLFTDDEGESTDTADSSEQEYSRQHDLSQSAIGDLNADRELVEYDSEDSGSIESDVDDDEQKDLTTTTTTTNPPQVPEVTSSITYGPHHKLSIPSSLSNTWWCECTNSQYCFVCALLFIDSVCSSGHKHRFCSSHELGEGVYVNSLQAAASILLSGNSFAGIERMAKFYGLAILSKSKFYRYQRLYMIPEINEWWAWTRQELLKEFVGQDNVIGGDGQYDSPGFNAKNLCYFMVEANSNYIIDIEIIDKRHVGLASTNMEREAVKRGLERLTQDIKVAEFVTDASTSVKALLDDEKWLDLIEEVDNDQRNAKINKVYAPKVHHKIIFLASKRILVSDCPIIAPCTRVSHTFQRKLLNIFIEL</sequence>
<feature type="region of interest" description="Disordered" evidence="1">
    <location>
        <begin position="129"/>
        <end position="168"/>
    </location>
</feature>
<feature type="compositionally biased region" description="Acidic residues" evidence="1">
    <location>
        <begin position="89"/>
        <end position="103"/>
    </location>
</feature>
<organism evidence="2 3">
    <name type="scientific">Paramuricea clavata</name>
    <name type="common">Red gorgonian</name>
    <name type="synonym">Violescent sea-whip</name>
    <dbReference type="NCBI Taxonomy" id="317549"/>
    <lineage>
        <taxon>Eukaryota</taxon>
        <taxon>Metazoa</taxon>
        <taxon>Cnidaria</taxon>
        <taxon>Anthozoa</taxon>
        <taxon>Octocorallia</taxon>
        <taxon>Malacalcyonacea</taxon>
        <taxon>Plexauridae</taxon>
        <taxon>Paramuricea</taxon>
    </lineage>
</organism>
<protein>
    <submittedName>
        <fullName evidence="2">Uncharacterized protein</fullName>
    </submittedName>
</protein>
<evidence type="ECO:0000313" key="3">
    <source>
        <dbReference type="Proteomes" id="UP001152795"/>
    </source>
</evidence>
<dbReference type="EMBL" id="CACRXK020000701">
    <property type="protein sequence ID" value="CAB3984132.1"/>
    <property type="molecule type" value="Genomic_DNA"/>
</dbReference>
<dbReference type="AlphaFoldDB" id="A0A6S7G5H3"/>
<dbReference type="PANTHER" id="PTHR31751">
    <property type="entry name" value="SI:CH211-108C17.2-RELATED-RELATED"/>
    <property type="match status" value="1"/>
</dbReference>
<feature type="region of interest" description="Disordered" evidence="1">
    <location>
        <begin position="88"/>
        <end position="117"/>
    </location>
</feature>
<comment type="caution">
    <text evidence="2">The sequence shown here is derived from an EMBL/GenBank/DDBJ whole genome shotgun (WGS) entry which is preliminary data.</text>
</comment>
<proteinExistence type="predicted"/>
<evidence type="ECO:0000256" key="1">
    <source>
        <dbReference type="SAM" id="MobiDB-lite"/>
    </source>
</evidence>
<dbReference type="OrthoDB" id="5788485at2759"/>
<evidence type="ECO:0000313" key="2">
    <source>
        <dbReference type="EMBL" id="CAB3984132.1"/>
    </source>
</evidence>
<feature type="compositionally biased region" description="Acidic residues" evidence="1">
    <location>
        <begin position="129"/>
        <end position="146"/>
    </location>
</feature>
<reference evidence="2" key="1">
    <citation type="submission" date="2020-04" db="EMBL/GenBank/DDBJ databases">
        <authorList>
            <person name="Alioto T."/>
            <person name="Alioto T."/>
            <person name="Gomez Garrido J."/>
        </authorList>
    </citation>
    <scope>NUCLEOTIDE SEQUENCE</scope>
    <source>
        <strain evidence="2">A484AB</strain>
    </source>
</reference>
<keyword evidence="3" id="KW-1185">Reference proteome</keyword>
<name>A0A6S7G5H3_PARCT</name>